<protein>
    <submittedName>
        <fullName evidence="2">Uncharacterized protein</fullName>
    </submittedName>
</protein>
<dbReference type="KEGG" id="agi:FSB73_05320"/>
<keyword evidence="1" id="KW-0472">Membrane</keyword>
<keyword evidence="3" id="KW-1185">Reference proteome</keyword>
<evidence type="ECO:0000313" key="2">
    <source>
        <dbReference type="EMBL" id="QEC71185.1"/>
    </source>
</evidence>
<dbReference type="EMBL" id="CP042434">
    <property type="protein sequence ID" value="QEC71185.1"/>
    <property type="molecule type" value="Genomic_DNA"/>
</dbReference>
<evidence type="ECO:0000313" key="3">
    <source>
        <dbReference type="Proteomes" id="UP000321291"/>
    </source>
</evidence>
<name>A0A5B8VJM0_9BACT</name>
<sequence>MSVKNSIRFVEYSSVFVLCAFLLMVLSLVGTDDTQIHVNFYLLGVSAILFLVYIFKDKIIYSRIKHSRYKNLFWQVLEKIHLSENILMEQPAERAVPKAQKQNQVDSFIRENGLNTKIGTRRTHDYIIWATVGVYLLGVYAANLLLSLNASDTALIAILGLMCISFGYLFGNYNFFRSGGIAMEFTPEALIVQDNSLGWDKIIDWQYNRRDSTNNSSVTIFYYNTFLEVQSLRIELFQLNIRKIDLVLLLSHFKETYGKNIY</sequence>
<dbReference type="OrthoDB" id="9819517at2"/>
<feature type="transmembrane region" description="Helical" evidence="1">
    <location>
        <begin position="36"/>
        <end position="55"/>
    </location>
</feature>
<feature type="transmembrane region" description="Helical" evidence="1">
    <location>
        <begin position="154"/>
        <end position="176"/>
    </location>
</feature>
<dbReference type="Proteomes" id="UP000321291">
    <property type="component" value="Chromosome"/>
</dbReference>
<gene>
    <name evidence="2" type="ORF">FSB73_05320</name>
</gene>
<evidence type="ECO:0000256" key="1">
    <source>
        <dbReference type="SAM" id="Phobius"/>
    </source>
</evidence>
<keyword evidence="1" id="KW-0812">Transmembrane</keyword>
<dbReference type="AlphaFoldDB" id="A0A5B8VJM0"/>
<reference evidence="2 3" key="1">
    <citation type="journal article" date="2017" name="Int. J. Syst. Evol. Microbiol.">
        <title>Arachidicoccus ginsenosidivorans sp. nov., with ginsenoside-converting activity isolated from ginseng cultivating soil.</title>
        <authorList>
            <person name="Siddiqi M.Z."/>
            <person name="Aslam Z."/>
            <person name="Im W.T."/>
        </authorList>
    </citation>
    <scope>NUCLEOTIDE SEQUENCE [LARGE SCALE GENOMIC DNA]</scope>
    <source>
        <strain evidence="2 3">Gsoil 809</strain>
    </source>
</reference>
<proteinExistence type="predicted"/>
<feature type="transmembrane region" description="Helical" evidence="1">
    <location>
        <begin position="12"/>
        <end position="30"/>
    </location>
</feature>
<keyword evidence="1" id="KW-1133">Transmembrane helix</keyword>
<feature type="transmembrane region" description="Helical" evidence="1">
    <location>
        <begin position="126"/>
        <end position="148"/>
    </location>
</feature>
<accession>A0A5B8VJM0</accession>
<dbReference type="RefSeq" id="WP_146780459.1">
    <property type="nucleotide sequence ID" value="NZ_CP042434.1"/>
</dbReference>
<organism evidence="2 3">
    <name type="scientific">Arachidicoccus ginsenosidivorans</name>
    <dbReference type="NCBI Taxonomy" id="496057"/>
    <lineage>
        <taxon>Bacteria</taxon>
        <taxon>Pseudomonadati</taxon>
        <taxon>Bacteroidota</taxon>
        <taxon>Chitinophagia</taxon>
        <taxon>Chitinophagales</taxon>
        <taxon>Chitinophagaceae</taxon>
        <taxon>Arachidicoccus</taxon>
    </lineage>
</organism>